<protein>
    <submittedName>
        <fullName evidence="1">General transcription factor II-I repeat domain-containing protein 2A</fullName>
    </submittedName>
</protein>
<dbReference type="PANTHER" id="PTHR45913:SF5">
    <property type="entry name" value="GENERAL TRANSCRIPTION FACTOR II-I REPEAT DOMAIN-CONTAINING PROTEIN 2A-LIKE PROTEIN"/>
    <property type="match status" value="1"/>
</dbReference>
<dbReference type="PANTHER" id="PTHR45913">
    <property type="entry name" value="EPM2A-INTERACTING PROTEIN 1"/>
    <property type="match status" value="1"/>
</dbReference>
<organism evidence="1">
    <name type="scientific">Cacopsylla melanoneura</name>
    <dbReference type="NCBI Taxonomy" id="428564"/>
    <lineage>
        <taxon>Eukaryota</taxon>
        <taxon>Metazoa</taxon>
        <taxon>Ecdysozoa</taxon>
        <taxon>Arthropoda</taxon>
        <taxon>Hexapoda</taxon>
        <taxon>Insecta</taxon>
        <taxon>Pterygota</taxon>
        <taxon>Neoptera</taxon>
        <taxon>Paraneoptera</taxon>
        <taxon>Hemiptera</taxon>
        <taxon>Sternorrhyncha</taxon>
        <taxon>Psylloidea</taxon>
        <taxon>Psyllidae</taxon>
        <taxon>Psyllinae</taxon>
        <taxon>Cacopsylla</taxon>
    </lineage>
</organism>
<dbReference type="EMBL" id="HBUF01087115">
    <property type="protein sequence ID" value="CAG6634642.1"/>
    <property type="molecule type" value="Transcribed_RNA"/>
</dbReference>
<dbReference type="AlphaFoldDB" id="A0A8D8QN91"/>
<accession>A0A8D8QN91</accession>
<proteinExistence type="predicted"/>
<sequence>MSDVIKIVNFIRSRGLNHRQFQAFLEEISAEYDDVPYFSQVRWLSAGRVLKRFYELRKEIEQFLLSKDQPTAVFSESERLSELAYLADITAHLNGLNTQLQGKNNLVTHLMDLITAFESKLDLWNRQLKNEDFTHFPCLAKCKTPERAMKYEVQRSSC</sequence>
<reference evidence="1" key="1">
    <citation type="submission" date="2021-05" db="EMBL/GenBank/DDBJ databases">
        <authorList>
            <person name="Alioto T."/>
            <person name="Alioto T."/>
            <person name="Gomez Garrido J."/>
        </authorList>
    </citation>
    <scope>NUCLEOTIDE SEQUENCE</scope>
</reference>
<evidence type="ECO:0000313" key="1">
    <source>
        <dbReference type="EMBL" id="CAG6634642.1"/>
    </source>
</evidence>
<name>A0A8D8QN91_9HEMI</name>